<proteinExistence type="predicted"/>
<evidence type="ECO:0000256" key="7">
    <source>
        <dbReference type="ARBA" id="ARBA00022741"/>
    </source>
</evidence>
<keyword evidence="4" id="KW-0597">Phosphoprotein</keyword>
<dbReference type="InterPro" id="IPR000014">
    <property type="entry name" value="PAS"/>
</dbReference>
<evidence type="ECO:0000256" key="14">
    <source>
        <dbReference type="SAM" id="Phobius"/>
    </source>
</evidence>
<dbReference type="Gene3D" id="1.10.287.130">
    <property type="match status" value="1"/>
</dbReference>
<dbReference type="Gene3D" id="3.30.565.10">
    <property type="entry name" value="Histidine kinase-like ATPase, C-terminal domain"/>
    <property type="match status" value="1"/>
</dbReference>
<dbReference type="Proteomes" id="UP000290657">
    <property type="component" value="Unassembled WGS sequence"/>
</dbReference>
<evidence type="ECO:0000256" key="12">
    <source>
        <dbReference type="ARBA" id="ARBA00023136"/>
    </source>
</evidence>
<keyword evidence="5" id="KW-0808">Transferase</keyword>
<feature type="transmembrane region" description="Helical" evidence="14">
    <location>
        <begin position="180"/>
        <end position="200"/>
    </location>
</feature>
<evidence type="ECO:0000256" key="6">
    <source>
        <dbReference type="ARBA" id="ARBA00022692"/>
    </source>
</evidence>
<keyword evidence="11" id="KW-0902">Two-component regulatory system</keyword>
<dbReference type="Gene3D" id="1.10.8.500">
    <property type="entry name" value="HAMP domain in histidine kinase"/>
    <property type="match status" value="1"/>
</dbReference>
<dbReference type="GO" id="GO:0007234">
    <property type="term" value="P:osmosensory signaling via phosphorelay pathway"/>
    <property type="evidence" value="ECO:0007669"/>
    <property type="project" value="TreeGrafter"/>
</dbReference>
<evidence type="ECO:0000256" key="4">
    <source>
        <dbReference type="ARBA" id="ARBA00022553"/>
    </source>
</evidence>
<dbReference type="InterPro" id="IPR003660">
    <property type="entry name" value="HAMP_dom"/>
</dbReference>
<reference evidence="17 18" key="1">
    <citation type="submission" date="2017-10" db="EMBL/GenBank/DDBJ databases">
        <title>Genomics of the genus Arcobacter.</title>
        <authorList>
            <person name="Perez-Cataluna A."/>
            <person name="Figueras M.J."/>
        </authorList>
    </citation>
    <scope>NUCLEOTIDE SEQUENCE [LARGE SCALE GENOMIC DNA]</scope>
    <source>
        <strain evidence="17 18">CECT 8987</strain>
    </source>
</reference>
<dbReference type="Gene3D" id="3.30.450.20">
    <property type="entry name" value="PAS domain"/>
    <property type="match status" value="2"/>
</dbReference>
<dbReference type="CDD" id="cd06225">
    <property type="entry name" value="HAMP"/>
    <property type="match status" value="1"/>
</dbReference>
<dbReference type="GO" id="GO:0000156">
    <property type="term" value="F:phosphorelay response regulator activity"/>
    <property type="evidence" value="ECO:0007669"/>
    <property type="project" value="TreeGrafter"/>
</dbReference>
<dbReference type="OrthoDB" id="9769169at2"/>
<feature type="coiled-coil region" evidence="13">
    <location>
        <begin position="238"/>
        <end position="275"/>
    </location>
</feature>
<keyword evidence="10 14" id="KW-1133">Transmembrane helix</keyword>
<evidence type="ECO:0000256" key="13">
    <source>
        <dbReference type="SAM" id="Coils"/>
    </source>
</evidence>
<evidence type="ECO:0000256" key="2">
    <source>
        <dbReference type="ARBA" id="ARBA00004141"/>
    </source>
</evidence>
<evidence type="ECO:0000313" key="17">
    <source>
        <dbReference type="EMBL" id="RXJ54085.1"/>
    </source>
</evidence>
<dbReference type="PROSITE" id="PS50885">
    <property type="entry name" value="HAMP"/>
    <property type="match status" value="1"/>
</dbReference>
<dbReference type="InterPro" id="IPR050351">
    <property type="entry name" value="BphY/WalK/GraS-like"/>
</dbReference>
<evidence type="ECO:0000256" key="3">
    <source>
        <dbReference type="ARBA" id="ARBA00012438"/>
    </source>
</evidence>
<dbReference type="InterPro" id="IPR035965">
    <property type="entry name" value="PAS-like_dom_sf"/>
</dbReference>
<dbReference type="PROSITE" id="PS50109">
    <property type="entry name" value="HIS_KIN"/>
    <property type="match status" value="1"/>
</dbReference>
<dbReference type="InterPro" id="IPR004358">
    <property type="entry name" value="Sig_transdc_His_kin-like_C"/>
</dbReference>
<dbReference type="InterPro" id="IPR003594">
    <property type="entry name" value="HATPase_dom"/>
</dbReference>
<evidence type="ECO:0000256" key="10">
    <source>
        <dbReference type="ARBA" id="ARBA00022989"/>
    </source>
</evidence>
<dbReference type="GO" id="GO:0030295">
    <property type="term" value="F:protein kinase activator activity"/>
    <property type="evidence" value="ECO:0007669"/>
    <property type="project" value="TreeGrafter"/>
</dbReference>
<dbReference type="SMART" id="SM00304">
    <property type="entry name" value="HAMP"/>
    <property type="match status" value="1"/>
</dbReference>
<dbReference type="AlphaFoldDB" id="A0A4Q0XPG1"/>
<dbReference type="EC" id="2.7.13.3" evidence="3"/>
<evidence type="ECO:0000256" key="9">
    <source>
        <dbReference type="ARBA" id="ARBA00022840"/>
    </source>
</evidence>
<keyword evidence="8" id="KW-0418">Kinase</keyword>
<dbReference type="EMBL" id="PDKN01000011">
    <property type="protein sequence ID" value="RXJ54085.1"/>
    <property type="molecule type" value="Genomic_DNA"/>
</dbReference>
<evidence type="ECO:0000256" key="8">
    <source>
        <dbReference type="ARBA" id="ARBA00022777"/>
    </source>
</evidence>
<feature type="domain" description="HAMP" evidence="16">
    <location>
        <begin position="201"/>
        <end position="253"/>
    </location>
</feature>
<dbReference type="PRINTS" id="PR00344">
    <property type="entry name" value="BCTRLSENSOR"/>
</dbReference>
<dbReference type="RefSeq" id="WP_128997089.1">
    <property type="nucleotide sequence ID" value="NZ_PDKN01000011.1"/>
</dbReference>
<dbReference type="PANTHER" id="PTHR42878">
    <property type="entry name" value="TWO-COMPONENT HISTIDINE KINASE"/>
    <property type="match status" value="1"/>
</dbReference>
<feature type="transmembrane region" description="Helical" evidence="14">
    <location>
        <begin position="12"/>
        <end position="31"/>
    </location>
</feature>
<dbReference type="SMART" id="SM00387">
    <property type="entry name" value="HATPase_c"/>
    <property type="match status" value="1"/>
</dbReference>
<dbReference type="SUPFAM" id="SSF55874">
    <property type="entry name" value="ATPase domain of HSP90 chaperone/DNA topoisomerase II/histidine kinase"/>
    <property type="match status" value="1"/>
</dbReference>
<dbReference type="SUPFAM" id="SSF158472">
    <property type="entry name" value="HAMP domain-like"/>
    <property type="match status" value="1"/>
</dbReference>
<dbReference type="GO" id="GO:0005524">
    <property type="term" value="F:ATP binding"/>
    <property type="evidence" value="ECO:0007669"/>
    <property type="project" value="UniProtKB-KW"/>
</dbReference>
<organism evidence="17 18">
    <name type="scientific">Candidatus Marinarcus aquaticus</name>
    <dbReference type="NCBI Taxonomy" id="2044504"/>
    <lineage>
        <taxon>Bacteria</taxon>
        <taxon>Pseudomonadati</taxon>
        <taxon>Campylobacterota</taxon>
        <taxon>Epsilonproteobacteria</taxon>
        <taxon>Campylobacterales</taxon>
        <taxon>Arcobacteraceae</taxon>
        <taxon>Candidatus Marinarcus</taxon>
    </lineage>
</organism>
<dbReference type="SUPFAM" id="SSF55785">
    <property type="entry name" value="PYP-like sensor domain (PAS domain)"/>
    <property type="match status" value="1"/>
</dbReference>
<keyword evidence="6 14" id="KW-0812">Transmembrane</keyword>
<evidence type="ECO:0000256" key="11">
    <source>
        <dbReference type="ARBA" id="ARBA00023012"/>
    </source>
</evidence>
<evidence type="ECO:0000313" key="18">
    <source>
        <dbReference type="Proteomes" id="UP000290657"/>
    </source>
</evidence>
<keyword evidence="9" id="KW-0067">ATP-binding</keyword>
<dbReference type="InterPro" id="IPR005467">
    <property type="entry name" value="His_kinase_dom"/>
</dbReference>
<accession>A0A4Q0XPG1</accession>
<evidence type="ECO:0000259" key="16">
    <source>
        <dbReference type="PROSITE" id="PS50885"/>
    </source>
</evidence>
<gene>
    <name evidence="17" type="ORF">CRV04_11935</name>
</gene>
<dbReference type="Pfam" id="PF00672">
    <property type="entry name" value="HAMP"/>
    <property type="match status" value="1"/>
</dbReference>
<evidence type="ECO:0000256" key="1">
    <source>
        <dbReference type="ARBA" id="ARBA00000085"/>
    </source>
</evidence>
<protein>
    <recommendedName>
        <fullName evidence="3">histidine kinase</fullName>
        <ecNumber evidence="3">2.7.13.3</ecNumber>
    </recommendedName>
</protein>
<dbReference type="PANTHER" id="PTHR42878:SF7">
    <property type="entry name" value="SENSOR HISTIDINE KINASE GLRK"/>
    <property type="match status" value="1"/>
</dbReference>
<dbReference type="GO" id="GO:0016020">
    <property type="term" value="C:membrane"/>
    <property type="evidence" value="ECO:0007669"/>
    <property type="project" value="UniProtKB-SubCell"/>
</dbReference>
<feature type="coiled-coil region" evidence="13">
    <location>
        <begin position="402"/>
        <end position="429"/>
    </location>
</feature>
<name>A0A4Q0XPG1_9BACT</name>
<dbReference type="NCBIfam" id="TIGR00229">
    <property type="entry name" value="sensory_box"/>
    <property type="match status" value="1"/>
</dbReference>
<comment type="catalytic activity">
    <reaction evidence="1">
        <text>ATP + protein L-histidine = ADP + protein N-phospho-L-histidine.</text>
        <dbReference type="EC" id="2.7.13.3"/>
    </reaction>
</comment>
<dbReference type="Pfam" id="PF02518">
    <property type="entry name" value="HATPase_c"/>
    <property type="match status" value="1"/>
</dbReference>
<keyword evidence="13" id="KW-0175">Coiled coil</keyword>
<keyword evidence="7" id="KW-0547">Nucleotide-binding</keyword>
<keyword evidence="12 14" id="KW-0472">Membrane</keyword>
<feature type="domain" description="Histidine kinase" evidence="15">
    <location>
        <begin position="452"/>
        <end position="681"/>
    </location>
</feature>
<dbReference type="GO" id="GO:0004673">
    <property type="term" value="F:protein histidine kinase activity"/>
    <property type="evidence" value="ECO:0007669"/>
    <property type="project" value="UniProtKB-EC"/>
</dbReference>
<evidence type="ECO:0000256" key="5">
    <source>
        <dbReference type="ARBA" id="ARBA00022679"/>
    </source>
</evidence>
<evidence type="ECO:0000259" key="15">
    <source>
        <dbReference type="PROSITE" id="PS50109"/>
    </source>
</evidence>
<comment type="subcellular location">
    <subcellularLocation>
        <location evidence="2">Membrane</location>
        <topology evidence="2">Multi-pass membrane protein</topology>
    </subcellularLocation>
</comment>
<comment type="caution">
    <text evidence="17">The sequence shown here is derived from an EMBL/GenBank/DDBJ whole genome shotgun (WGS) entry which is preliminary data.</text>
</comment>
<dbReference type="Pfam" id="PF13426">
    <property type="entry name" value="PAS_9"/>
    <property type="match status" value="1"/>
</dbReference>
<sequence>MIKNSSLKTELLISILLVIILGIGAIFYFSYNYLKKEIDISQEEIYNEKIDNIIYLINQKYEILLKTQMEKSYEESFKKGTLNIVKKVFDKNKKDIFPFIIDENGFVVLHKIYNKQNAHLYKNREEYKNILKNKNGNFDIIRENNGRWVIFKYYEPWDWIIGYRVSKDVKYEQLYIFREIFLTVSLIIVLVISLMIILIVRNVLKPIDMLTTVSKRIASGNLDTQIKVSGVKELKILSSNFEKMRDKIVEDIEQLKEQEEKIKAFNSKLQEDVRLRTKELEEEKRVFETLFNDSSDGISLLKDGKFIDCNLALLKLLDIKQKEEFLNLNLNMISPEIQANGISSAILVKENINKCLEKGSIRFEWLHKKVTGIEFWCEIVLTKIVINGEVVVHGVWRDIQDKKMLELELENKNLDLQESNHELEASMENLIITQNKLIESEKLAGLGSLVSGVAHEISAPIGLGITGASHLEYICEEVISKYESGTIPPEEWERYLQSSNDLVKVIVKSLQKTEKIIKNFKQVAVDQTSELKRVFNVKEYIKGILISMDRLLNERNIEFKIECDEMLQIESFPGLFAQVLTHLISNSLEHAYKDTEKGVISLNAKIEDKEFILEYRDYGKGILQGNISKIYEPFFTTNRNNGSIGLGLNIVYNLITINLGGKIDCISEENRGTTFIIKVPL</sequence>
<dbReference type="InterPro" id="IPR036890">
    <property type="entry name" value="HATPase_C_sf"/>
</dbReference>
<keyword evidence="18" id="KW-1185">Reference proteome</keyword>